<dbReference type="PANTHER" id="PTHR23079">
    <property type="entry name" value="RNA-DEPENDENT RNA POLYMERASE"/>
    <property type="match status" value="1"/>
</dbReference>
<comment type="catalytic activity">
    <reaction evidence="1">
        <text>RNA(n) + a ribonucleoside 5'-triphosphate = RNA(n+1) + diphosphate</text>
        <dbReference type="Rhea" id="RHEA:21248"/>
        <dbReference type="Rhea" id="RHEA-COMP:14527"/>
        <dbReference type="Rhea" id="RHEA-COMP:17342"/>
        <dbReference type="ChEBI" id="CHEBI:33019"/>
        <dbReference type="ChEBI" id="CHEBI:61557"/>
        <dbReference type="ChEBI" id="CHEBI:140395"/>
        <dbReference type="EC" id="2.7.7.48"/>
    </reaction>
</comment>
<name>A0A2T3AUZ6_AMORE</name>
<sequence>MFQIPFSQLKTIYRVDLSDSKIALVISLDSPPSFFRKREDEKSCHSNENLLWSEFDTWYRQTDVVYDPYRLTNATVTLHKERPVIDIGRWTTYKFVFDTRQNDSSGYLRIKQALQDFNIEIVTLNSLHEIPARPAELWSWIDDPSTPQHAAADLRYLETGDGPIFLPFEVRYQLEVCISRDILNEHNITKAFVKTLSEMASKDPAKARNILEYVAEQEKRIHNPMSIFEDKEALAFSPKTKIPHYCAYVRKATITPTTIYFSSPTVETTNRVLRHYARENEDGRFLRVQFTDEMAEGRINSCADKQRNDELFTRVYRTLYNGIRIGDRHYQFLAFGNSQFRENGAYFFCPTEYLSCDDIRQWMGNFSHIRVVAKYAARLGQCFSTTRAIHGLSAPDIVKIPDIERNGYCFTDGVGKISSFLAQMITAELGLRVNTAPSAFQFRLGGCKGILVVSPDAKDKEVHIRKSQQKFVATYNGLEIIRWSRFSCATLNRQTITILSSLGVPDSVFMKMMVEQLSNYQSAMSDHALAQSLLSKYVDDNHMTINIASMINNGFMTQREPFVLSLLHLWRSWSIKLLKEKAKIIVENGAFVLGCVDETATLRGHSKSTVARGETYTQESLPQIFIQVPSKDDPNHYNVIEGICLVGRNPSLHPGDLRVVQAVNVPALHHLRDVVVFPQTGDRDVPSMCSGGDLDGDDYFVIWDKELQPPEWNCDPMNYSAPTPKMQSQPVKVTDLMKFFVRFMKNDALPTIAHAHLAQADYLTNSVKDPKCLELAALHSKAVDYVKTGQPAEMPKRLRPRKWPHFMEKRYKPKDATYHSESVLGQLYDRVETVDFVPQYEEPFDKRILRAYKLDNSLLKSARQIKSQYDTAMRRIMAQQEIKTEFEVWSTFVLSRPRVGSDYKVQEEMARISDDLKNRFREVCIDRAGGKDFSVLGPFVAAMYRVTKEELDIALAECRTTKIVGGREVPKRKMEPKYMPLISFPWLFEKDLARIATGIETSDELDVPGLQPLVLKDNTRPRKREASGQADFNDFIQQEDGSIIHRGEVLELFRPDVDSEDASGGSDLDEMRSEPSMGMGDSGEVVLAPSFQPQAVPDHLLSGTGVEDVVPRVKLDGLVDPRENARLAHESSMTSNPPILQKPSRRASPIEDKATASATADAAGNSIAISDAFRNTDHSENNGSEQEEEIEEEVVDLDVQETALEKLARMMAS</sequence>
<evidence type="ECO:0000259" key="3">
    <source>
        <dbReference type="Pfam" id="PF05183"/>
    </source>
</evidence>
<dbReference type="GeneID" id="36569243"/>
<keyword evidence="1" id="KW-0808">Transferase</keyword>
<keyword evidence="1" id="KW-0694">RNA-binding</keyword>
<dbReference type="Pfam" id="PF05183">
    <property type="entry name" value="RdRP"/>
    <property type="match status" value="1"/>
</dbReference>
<dbReference type="STRING" id="857342.A0A2T3AUZ6"/>
<dbReference type="InterPro" id="IPR007855">
    <property type="entry name" value="RDRP"/>
</dbReference>
<dbReference type="EC" id="2.7.7.48" evidence="1"/>
<dbReference type="InterPro" id="IPR057596">
    <property type="entry name" value="RDRP_core"/>
</dbReference>
<comment type="similarity">
    <text evidence="1">Belongs to the RdRP family.</text>
</comment>
<dbReference type="PANTHER" id="PTHR23079:SF55">
    <property type="entry name" value="RNA-DIRECTED RNA POLYMERASE"/>
    <property type="match status" value="1"/>
</dbReference>
<evidence type="ECO:0000313" key="5">
    <source>
        <dbReference type="Proteomes" id="UP000241818"/>
    </source>
</evidence>
<dbReference type="Proteomes" id="UP000241818">
    <property type="component" value="Unassembled WGS sequence"/>
</dbReference>
<accession>A0A2T3AUZ6</accession>
<dbReference type="AlphaFoldDB" id="A0A2T3AUZ6"/>
<dbReference type="RefSeq" id="XP_024718487.1">
    <property type="nucleotide sequence ID" value="XM_024861162.1"/>
</dbReference>
<protein>
    <recommendedName>
        <fullName evidence="1">RNA-dependent RNA polymerase</fullName>
        <ecNumber evidence="1">2.7.7.48</ecNumber>
    </recommendedName>
</protein>
<feature type="region of interest" description="Disordered" evidence="2">
    <location>
        <begin position="1127"/>
        <end position="1194"/>
    </location>
</feature>
<feature type="compositionally biased region" description="Acidic residues" evidence="2">
    <location>
        <begin position="1185"/>
        <end position="1194"/>
    </location>
</feature>
<dbReference type="GO" id="GO:0003968">
    <property type="term" value="F:RNA-directed RNA polymerase activity"/>
    <property type="evidence" value="ECO:0007669"/>
    <property type="project" value="UniProtKB-KW"/>
</dbReference>
<evidence type="ECO:0000256" key="2">
    <source>
        <dbReference type="SAM" id="MobiDB-lite"/>
    </source>
</evidence>
<dbReference type="GO" id="GO:0003723">
    <property type="term" value="F:RNA binding"/>
    <property type="evidence" value="ECO:0007669"/>
    <property type="project" value="UniProtKB-KW"/>
</dbReference>
<reference evidence="4 5" key="1">
    <citation type="journal article" date="2018" name="New Phytol.">
        <title>Comparative genomics and transcriptomics depict ericoid mycorrhizal fungi as versatile saprotrophs and plant mutualists.</title>
        <authorList>
            <person name="Martino E."/>
            <person name="Morin E."/>
            <person name="Grelet G.A."/>
            <person name="Kuo A."/>
            <person name="Kohler A."/>
            <person name="Daghino S."/>
            <person name="Barry K.W."/>
            <person name="Cichocki N."/>
            <person name="Clum A."/>
            <person name="Dockter R.B."/>
            <person name="Hainaut M."/>
            <person name="Kuo R.C."/>
            <person name="LaButti K."/>
            <person name="Lindahl B.D."/>
            <person name="Lindquist E.A."/>
            <person name="Lipzen A."/>
            <person name="Khouja H.R."/>
            <person name="Magnuson J."/>
            <person name="Murat C."/>
            <person name="Ohm R.A."/>
            <person name="Singer S.W."/>
            <person name="Spatafora J.W."/>
            <person name="Wang M."/>
            <person name="Veneault-Fourrey C."/>
            <person name="Henrissat B."/>
            <person name="Grigoriev I.V."/>
            <person name="Martin F.M."/>
            <person name="Perotto S."/>
        </authorList>
    </citation>
    <scope>NUCLEOTIDE SEQUENCE [LARGE SCALE GENOMIC DNA]</scope>
    <source>
        <strain evidence="4 5">ATCC 22711</strain>
    </source>
</reference>
<evidence type="ECO:0000313" key="4">
    <source>
        <dbReference type="EMBL" id="PSS12489.1"/>
    </source>
</evidence>
<evidence type="ECO:0000256" key="1">
    <source>
        <dbReference type="RuleBase" id="RU363098"/>
    </source>
</evidence>
<dbReference type="InParanoid" id="A0A2T3AUZ6"/>
<keyword evidence="1" id="KW-0548">Nucleotidyltransferase</keyword>
<keyword evidence="5" id="KW-1185">Reference proteome</keyword>
<dbReference type="EMBL" id="KZ679015">
    <property type="protein sequence ID" value="PSS12489.1"/>
    <property type="molecule type" value="Genomic_DNA"/>
</dbReference>
<dbReference type="GO" id="GO:0030422">
    <property type="term" value="P:siRNA processing"/>
    <property type="evidence" value="ECO:0007669"/>
    <property type="project" value="TreeGrafter"/>
</dbReference>
<feature type="region of interest" description="Disordered" evidence="2">
    <location>
        <begin position="1056"/>
        <end position="1081"/>
    </location>
</feature>
<organism evidence="4 5">
    <name type="scientific">Amorphotheca resinae ATCC 22711</name>
    <dbReference type="NCBI Taxonomy" id="857342"/>
    <lineage>
        <taxon>Eukaryota</taxon>
        <taxon>Fungi</taxon>
        <taxon>Dikarya</taxon>
        <taxon>Ascomycota</taxon>
        <taxon>Pezizomycotina</taxon>
        <taxon>Leotiomycetes</taxon>
        <taxon>Helotiales</taxon>
        <taxon>Amorphothecaceae</taxon>
        <taxon>Amorphotheca</taxon>
    </lineage>
</organism>
<dbReference type="OrthoDB" id="6513042at2759"/>
<dbReference type="GO" id="GO:0031380">
    <property type="term" value="C:nuclear RNA-directed RNA polymerase complex"/>
    <property type="evidence" value="ECO:0007669"/>
    <property type="project" value="TreeGrafter"/>
</dbReference>
<proteinExistence type="inferred from homology"/>
<keyword evidence="1" id="KW-0696">RNA-directed RNA polymerase</keyword>
<gene>
    <name evidence="4" type="ORF">M430DRAFT_107553</name>
</gene>
<feature type="domain" description="RDRP core" evidence="3">
    <location>
        <begin position="254"/>
        <end position="831"/>
    </location>
</feature>
<feature type="compositionally biased region" description="Low complexity" evidence="2">
    <location>
        <begin position="1155"/>
        <end position="1169"/>
    </location>
</feature>